<proteinExistence type="predicted"/>
<reference evidence="3 4" key="1">
    <citation type="submission" date="2017-05" db="EMBL/GenBank/DDBJ databases">
        <authorList>
            <person name="Varghese N."/>
            <person name="Submissions S."/>
        </authorList>
    </citation>
    <scope>NUCLEOTIDE SEQUENCE [LARGE SCALE GENOMIC DNA]</scope>
    <source>
        <strain evidence="3 4">DSM 25457</strain>
    </source>
</reference>
<accession>A0ABY1QAM1</accession>
<evidence type="ECO:0000313" key="4">
    <source>
        <dbReference type="Proteomes" id="UP001158067"/>
    </source>
</evidence>
<comment type="caution">
    <text evidence="3">The sequence shown here is derived from an EMBL/GenBank/DDBJ whole genome shotgun (WGS) entry which is preliminary data.</text>
</comment>
<dbReference type="SMART" id="SM00959">
    <property type="entry name" value="Rho_N"/>
    <property type="match status" value="1"/>
</dbReference>
<feature type="compositionally biased region" description="Basic and acidic residues" evidence="1">
    <location>
        <begin position="1"/>
        <end position="27"/>
    </location>
</feature>
<dbReference type="InterPro" id="IPR036269">
    <property type="entry name" value="Rho_N_sf"/>
</dbReference>
<keyword evidence="4" id="KW-1185">Reference proteome</keyword>
<feature type="region of interest" description="Disordered" evidence="1">
    <location>
        <begin position="1"/>
        <end position="67"/>
    </location>
</feature>
<evidence type="ECO:0000259" key="2">
    <source>
        <dbReference type="SMART" id="SM00959"/>
    </source>
</evidence>
<dbReference type="Proteomes" id="UP001158067">
    <property type="component" value="Unassembled WGS sequence"/>
</dbReference>
<dbReference type="SUPFAM" id="SSF68912">
    <property type="entry name" value="Rho N-terminal domain-like"/>
    <property type="match status" value="1"/>
</dbReference>
<protein>
    <submittedName>
        <fullName evidence="3">Rho termination factor, N-terminal domain</fullName>
    </submittedName>
</protein>
<dbReference type="Gene3D" id="1.10.720.10">
    <property type="match status" value="1"/>
</dbReference>
<dbReference type="EMBL" id="FXUG01000008">
    <property type="protein sequence ID" value="SMP64423.1"/>
    <property type="molecule type" value="Genomic_DNA"/>
</dbReference>
<name>A0ABY1QAM1_9BACT</name>
<organism evidence="3 4">
    <name type="scientific">Neorhodopirellula lusitana</name>
    <dbReference type="NCBI Taxonomy" id="445327"/>
    <lineage>
        <taxon>Bacteria</taxon>
        <taxon>Pseudomonadati</taxon>
        <taxon>Planctomycetota</taxon>
        <taxon>Planctomycetia</taxon>
        <taxon>Pirellulales</taxon>
        <taxon>Pirellulaceae</taxon>
        <taxon>Neorhodopirellula</taxon>
    </lineage>
</organism>
<evidence type="ECO:0000313" key="3">
    <source>
        <dbReference type="EMBL" id="SMP64423.1"/>
    </source>
</evidence>
<dbReference type="InterPro" id="IPR011112">
    <property type="entry name" value="Rho-like_N"/>
</dbReference>
<dbReference type="RefSeq" id="WP_283433585.1">
    <property type="nucleotide sequence ID" value="NZ_FXUG01000008.1"/>
</dbReference>
<gene>
    <name evidence="3" type="ORF">SAMN06265222_108223</name>
</gene>
<sequence>MTEWTDKDERQYEHIKESQLESGKSEDTAQEVAARTVNKQRREEGRTPNSTTQGTGNPNASLEDRTVNELRNRAAELDIAGRSKMKKAELVEAIRQSNS</sequence>
<feature type="compositionally biased region" description="Polar residues" evidence="1">
    <location>
        <begin position="47"/>
        <end position="60"/>
    </location>
</feature>
<feature type="domain" description="Rho termination factor-like N-terminal" evidence="2">
    <location>
        <begin position="61"/>
        <end position="99"/>
    </location>
</feature>
<dbReference type="Pfam" id="PF07498">
    <property type="entry name" value="Rho_N"/>
    <property type="match status" value="1"/>
</dbReference>
<evidence type="ECO:0000256" key="1">
    <source>
        <dbReference type="SAM" id="MobiDB-lite"/>
    </source>
</evidence>